<keyword evidence="3" id="KW-1185">Reference proteome</keyword>
<dbReference type="EMBL" id="JAQIZT010000008">
    <property type="protein sequence ID" value="KAJ6987047.1"/>
    <property type="molecule type" value="Genomic_DNA"/>
</dbReference>
<evidence type="ECO:0000256" key="1">
    <source>
        <dbReference type="SAM" id="MobiDB-lite"/>
    </source>
</evidence>
<organism evidence="2 3">
    <name type="scientific">Populus alba x Populus x berolinensis</name>
    <dbReference type="NCBI Taxonomy" id="444605"/>
    <lineage>
        <taxon>Eukaryota</taxon>
        <taxon>Viridiplantae</taxon>
        <taxon>Streptophyta</taxon>
        <taxon>Embryophyta</taxon>
        <taxon>Tracheophyta</taxon>
        <taxon>Spermatophyta</taxon>
        <taxon>Magnoliopsida</taxon>
        <taxon>eudicotyledons</taxon>
        <taxon>Gunneridae</taxon>
        <taxon>Pentapetalae</taxon>
        <taxon>rosids</taxon>
        <taxon>fabids</taxon>
        <taxon>Malpighiales</taxon>
        <taxon>Salicaceae</taxon>
        <taxon>Saliceae</taxon>
        <taxon>Populus</taxon>
    </lineage>
</organism>
<evidence type="ECO:0000313" key="2">
    <source>
        <dbReference type="EMBL" id="KAJ6987047.1"/>
    </source>
</evidence>
<dbReference type="Proteomes" id="UP001164929">
    <property type="component" value="Chromosome 8"/>
</dbReference>
<proteinExistence type="predicted"/>
<dbReference type="AlphaFoldDB" id="A0AAD6MMJ4"/>
<accession>A0AAD6MMJ4</accession>
<gene>
    <name evidence="2" type="ORF">NC653_020311</name>
</gene>
<protein>
    <submittedName>
        <fullName evidence="2">Uncharacterized protein</fullName>
    </submittedName>
</protein>
<reference evidence="2" key="1">
    <citation type="journal article" date="2023" name="Mol. Ecol. Resour.">
        <title>Chromosome-level genome assembly of a triploid poplar Populus alba 'Berolinensis'.</title>
        <authorList>
            <person name="Chen S."/>
            <person name="Yu Y."/>
            <person name="Wang X."/>
            <person name="Wang S."/>
            <person name="Zhang T."/>
            <person name="Zhou Y."/>
            <person name="He R."/>
            <person name="Meng N."/>
            <person name="Wang Y."/>
            <person name="Liu W."/>
            <person name="Liu Z."/>
            <person name="Liu J."/>
            <person name="Guo Q."/>
            <person name="Huang H."/>
            <person name="Sederoff R.R."/>
            <person name="Wang G."/>
            <person name="Qu G."/>
            <person name="Chen S."/>
        </authorList>
    </citation>
    <scope>NUCLEOTIDE SEQUENCE</scope>
    <source>
        <strain evidence="2">SC-2020</strain>
    </source>
</reference>
<feature type="region of interest" description="Disordered" evidence="1">
    <location>
        <begin position="1"/>
        <end position="52"/>
    </location>
</feature>
<name>A0AAD6MMJ4_9ROSI</name>
<evidence type="ECO:0000313" key="3">
    <source>
        <dbReference type="Proteomes" id="UP001164929"/>
    </source>
</evidence>
<feature type="compositionally biased region" description="Basic and acidic residues" evidence="1">
    <location>
        <begin position="1"/>
        <end position="10"/>
    </location>
</feature>
<sequence length="73" mass="7755">MNVVKTEKGHVSTACPKKQTTDPRDSNTKATCGTLPPAGLASQIPPAYLGKPETFPNSSGMYSLPHLHIIGQH</sequence>
<comment type="caution">
    <text evidence="2">The sequence shown here is derived from an EMBL/GenBank/DDBJ whole genome shotgun (WGS) entry which is preliminary data.</text>
</comment>